<evidence type="ECO:0000313" key="1">
    <source>
        <dbReference type="EMBL" id="KAJ0209961.1"/>
    </source>
</evidence>
<name>A0A9R1XEM0_LACSA</name>
<protein>
    <recommendedName>
        <fullName evidence="3">Reverse transcriptase zinc-binding domain-containing protein</fullName>
    </recommendedName>
</protein>
<keyword evidence="2" id="KW-1185">Reference proteome</keyword>
<sequence length="171" mass="20005">MSNFCGEKQVTKNKWVSWEKIISPKDLGGLEVGSLRSFNISLIMKWWWRYRSEPNSIWNQIIQGIHDLKHKKTDCIAKKSIIGEWKSYPNNEDQVNELDVITSWIGTFQPNNRSDNWVCTISRDGVEVEDFNYGHCPDVEETPSHILVSCPYAKLVWDWITKWCKVPTVIM</sequence>
<reference evidence="1 2" key="1">
    <citation type="journal article" date="2017" name="Nat. Commun.">
        <title>Genome assembly with in vitro proximity ligation data and whole-genome triplication in lettuce.</title>
        <authorList>
            <person name="Reyes-Chin-Wo S."/>
            <person name="Wang Z."/>
            <person name="Yang X."/>
            <person name="Kozik A."/>
            <person name="Arikit S."/>
            <person name="Song C."/>
            <person name="Xia L."/>
            <person name="Froenicke L."/>
            <person name="Lavelle D.O."/>
            <person name="Truco M.J."/>
            <person name="Xia R."/>
            <person name="Zhu S."/>
            <person name="Xu C."/>
            <person name="Xu H."/>
            <person name="Xu X."/>
            <person name="Cox K."/>
            <person name="Korf I."/>
            <person name="Meyers B.C."/>
            <person name="Michelmore R.W."/>
        </authorList>
    </citation>
    <scope>NUCLEOTIDE SEQUENCE [LARGE SCALE GENOMIC DNA]</scope>
    <source>
        <strain evidence="2">cv. Salinas</strain>
        <tissue evidence="1">Seedlings</tissue>
    </source>
</reference>
<accession>A0A9R1XEM0</accession>
<dbReference type="Proteomes" id="UP000235145">
    <property type="component" value="Unassembled WGS sequence"/>
</dbReference>
<dbReference type="EMBL" id="NBSK02000004">
    <property type="protein sequence ID" value="KAJ0209961.1"/>
    <property type="molecule type" value="Genomic_DNA"/>
</dbReference>
<comment type="caution">
    <text evidence="1">The sequence shown here is derived from an EMBL/GenBank/DDBJ whole genome shotgun (WGS) entry which is preliminary data.</text>
</comment>
<organism evidence="1 2">
    <name type="scientific">Lactuca sativa</name>
    <name type="common">Garden lettuce</name>
    <dbReference type="NCBI Taxonomy" id="4236"/>
    <lineage>
        <taxon>Eukaryota</taxon>
        <taxon>Viridiplantae</taxon>
        <taxon>Streptophyta</taxon>
        <taxon>Embryophyta</taxon>
        <taxon>Tracheophyta</taxon>
        <taxon>Spermatophyta</taxon>
        <taxon>Magnoliopsida</taxon>
        <taxon>eudicotyledons</taxon>
        <taxon>Gunneridae</taxon>
        <taxon>Pentapetalae</taxon>
        <taxon>asterids</taxon>
        <taxon>campanulids</taxon>
        <taxon>Asterales</taxon>
        <taxon>Asteraceae</taxon>
        <taxon>Cichorioideae</taxon>
        <taxon>Cichorieae</taxon>
        <taxon>Lactucinae</taxon>
        <taxon>Lactuca</taxon>
    </lineage>
</organism>
<gene>
    <name evidence="1" type="ORF">LSAT_V11C400220670</name>
</gene>
<dbReference type="PANTHER" id="PTHR33116:SF79">
    <property type="entry name" value="REVERSE TRANSCRIPTASE DOMAIN, ZINC FINGER, CCHC-TYPE-RELATED"/>
    <property type="match status" value="1"/>
</dbReference>
<dbReference type="AlphaFoldDB" id="A0A9R1XEM0"/>
<evidence type="ECO:0000313" key="2">
    <source>
        <dbReference type="Proteomes" id="UP000235145"/>
    </source>
</evidence>
<proteinExistence type="predicted"/>
<evidence type="ECO:0008006" key="3">
    <source>
        <dbReference type="Google" id="ProtNLM"/>
    </source>
</evidence>
<dbReference type="PANTHER" id="PTHR33116">
    <property type="entry name" value="REVERSE TRANSCRIPTASE ZINC-BINDING DOMAIN-CONTAINING PROTEIN-RELATED-RELATED"/>
    <property type="match status" value="1"/>
</dbReference>